<dbReference type="InterPro" id="IPR014782">
    <property type="entry name" value="Peptidase_M1_dom"/>
</dbReference>
<proteinExistence type="predicted"/>
<dbReference type="PANTHER" id="PTHR43471">
    <property type="entry name" value="ABC TRANSPORTER PERMEASE"/>
    <property type="match status" value="1"/>
</dbReference>
<dbReference type="Proteomes" id="UP000563524">
    <property type="component" value="Unassembled WGS sequence"/>
</dbReference>
<organism evidence="3 4">
    <name type="scientific">Parvularcula dongshanensis</name>
    <dbReference type="NCBI Taxonomy" id="1173995"/>
    <lineage>
        <taxon>Bacteria</taxon>
        <taxon>Pseudomonadati</taxon>
        <taxon>Pseudomonadota</taxon>
        <taxon>Alphaproteobacteria</taxon>
        <taxon>Parvularculales</taxon>
        <taxon>Parvularculaceae</taxon>
        <taxon>Parvularcula</taxon>
    </lineage>
</organism>
<keyword evidence="4" id="KW-1185">Reference proteome</keyword>
<name>A0A840HY97_9PROT</name>
<feature type="transmembrane region" description="Helical" evidence="1">
    <location>
        <begin position="100"/>
        <end position="126"/>
    </location>
</feature>
<evidence type="ECO:0000259" key="2">
    <source>
        <dbReference type="Pfam" id="PF01433"/>
    </source>
</evidence>
<feature type="transmembrane region" description="Helical" evidence="1">
    <location>
        <begin position="441"/>
        <end position="463"/>
    </location>
</feature>
<feature type="transmembrane region" description="Helical" evidence="1">
    <location>
        <begin position="475"/>
        <end position="497"/>
    </location>
</feature>
<dbReference type="GO" id="GO:0008270">
    <property type="term" value="F:zinc ion binding"/>
    <property type="evidence" value="ECO:0007669"/>
    <property type="project" value="InterPro"/>
</dbReference>
<reference evidence="3 4" key="1">
    <citation type="submission" date="2020-08" db="EMBL/GenBank/DDBJ databases">
        <title>Genomic Encyclopedia of Type Strains, Phase IV (KMG-IV): sequencing the most valuable type-strain genomes for metagenomic binning, comparative biology and taxonomic classification.</title>
        <authorList>
            <person name="Goeker M."/>
        </authorList>
    </citation>
    <scope>NUCLEOTIDE SEQUENCE [LARGE SCALE GENOMIC DNA]</scope>
    <source>
        <strain evidence="3 4">DSM 102850</strain>
    </source>
</reference>
<dbReference type="Pfam" id="PF01433">
    <property type="entry name" value="Peptidase_M1"/>
    <property type="match status" value="1"/>
</dbReference>
<keyword evidence="1" id="KW-1133">Transmembrane helix</keyword>
<accession>A0A840HY97</accession>
<dbReference type="Gene3D" id="1.10.390.10">
    <property type="entry name" value="Neutral Protease Domain 2"/>
    <property type="match status" value="1"/>
</dbReference>
<dbReference type="InterPro" id="IPR027268">
    <property type="entry name" value="Peptidase_M4/M1_CTD_sf"/>
</dbReference>
<feature type="transmembrane region" description="Helical" evidence="1">
    <location>
        <begin position="243"/>
        <end position="263"/>
    </location>
</feature>
<dbReference type="GO" id="GO:0008237">
    <property type="term" value="F:metallopeptidase activity"/>
    <property type="evidence" value="ECO:0007669"/>
    <property type="project" value="InterPro"/>
</dbReference>
<feature type="transmembrane region" description="Helical" evidence="1">
    <location>
        <begin position="12"/>
        <end position="34"/>
    </location>
</feature>
<feature type="transmembrane region" description="Helical" evidence="1">
    <location>
        <begin position="564"/>
        <end position="586"/>
    </location>
</feature>
<dbReference type="GO" id="GO:0016020">
    <property type="term" value="C:membrane"/>
    <property type="evidence" value="ECO:0007669"/>
    <property type="project" value="UniProtKB-SubCell"/>
</dbReference>
<dbReference type="SUPFAM" id="SSF55486">
    <property type="entry name" value="Metalloproteases ('zincins'), catalytic domain"/>
    <property type="match status" value="1"/>
</dbReference>
<feature type="transmembrane region" description="Helical" evidence="1">
    <location>
        <begin position="517"/>
        <end position="543"/>
    </location>
</feature>
<feature type="transmembrane region" description="Helical" evidence="1">
    <location>
        <begin position="354"/>
        <end position="376"/>
    </location>
</feature>
<keyword evidence="1" id="KW-0812">Transmembrane</keyword>
<keyword evidence="1" id="KW-0472">Membrane</keyword>
<dbReference type="GO" id="GO:0140359">
    <property type="term" value="F:ABC-type transporter activity"/>
    <property type="evidence" value="ECO:0007669"/>
    <property type="project" value="InterPro"/>
</dbReference>
<evidence type="ECO:0000313" key="3">
    <source>
        <dbReference type="EMBL" id="MBB4657826.1"/>
    </source>
</evidence>
<comment type="caution">
    <text evidence="3">The sequence shown here is derived from an EMBL/GenBank/DDBJ whole genome shotgun (WGS) entry which is preliminary data.</text>
</comment>
<gene>
    <name evidence="3" type="ORF">GGQ59_000326</name>
</gene>
<protein>
    <submittedName>
        <fullName evidence="3">ABC-type transport system involved in multi-copper enzyme maturation permease subunit</fullName>
    </submittedName>
</protein>
<feature type="transmembrane region" description="Helical" evidence="1">
    <location>
        <begin position="175"/>
        <end position="196"/>
    </location>
</feature>
<dbReference type="RefSeq" id="WP_183815226.1">
    <property type="nucleotide sequence ID" value="NZ_JACHOB010000001.1"/>
</dbReference>
<dbReference type="AlphaFoldDB" id="A0A840HY97"/>
<feature type="transmembrane region" description="Helical" evidence="1">
    <location>
        <begin position="406"/>
        <end position="429"/>
    </location>
</feature>
<feature type="domain" description="Peptidase M1 membrane alanine aminopeptidase" evidence="2">
    <location>
        <begin position="867"/>
        <end position="1050"/>
    </location>
</feature>
<feature type="transmembrane region" description="Helical" evidence="1">
    <location>
        <begin position="54"/>
        <end position="79"/>
    </location>
</feature>
<dbReference type="EMBL" id="JACHOB010000001">
    <property type="protein sequence ID" value="MBB4657826.1"/>
    <property type="molecule type" value="Genomic_DNA"/>
</dbReference>
<feature type="transmembrane region" description="Helical" evidence="1">
    <location>
        <begin position="146"/>
        <end position="168"/>
    </location>
</feature>
<sequence length="1204" mass="134404">MLGSVIRFELSYQLKSAAFVLIFALFFLFVFGAVTIDQIQIGSSEAVHINSPAAAQQIIAVMGVIGMFIPVVFLATGVTRDRTLGTEETFRSTPVGDRTLLLGRYVGGLIVSWLCFASVPLAFLAGSLMPWLDQEQMGPFNPGQVFYLYLLLGVINIAVAGTVLYTIANLTRSLLAAWIAMIALLIGWVVAVSLIGELETRDTAALFEPFGIGAASEQTRYWTAAERNAQVPALSGLLLQNRLLYGGVALVLLAIDLALPRGLRVPGALRRKKKLETGPAPAALRPVDLPRTTPAPLGAASFLQLGRRTRFEVGGVVRSVAFWVVLLLSIVNTVGSLWDTGNMYGTQSYPVTRLMVTDILGAFSFIPLAIAVYYTAELVWRERSHRFHEIVDATPTPSWVLVSAKFLAVFVILVALAVVAALTAMLIQTFRGYAAYDVGQYALRLGIDFVIAFGLLTVLALFFQVLTNNRWAGIGVILAFFVVSIVLDQIGFENVLYTYGSTSGWIPWSDMNGGAQFVGISLWLTLYWSLFAVALAVLTFVLWSRGSLEPIGGRLRRLPSRYGTTSAIVTGVALIGFGVVGTWIWYNTSVRNDYLTAEDMRDGAEAYERRWREYEFAPQPTITSVDLDMALYPHKRAYVADVVYTIENREDEPLTTAHVDYGWRTTVLEQSIEGAHIEEAAPEDVHYVFAFDTPMQPGETRTLRAKVESTNPGFKNRGNQSSVNWNGTFVTNDEALPQMGWGGGKILTDRAERRKRGLPEDPRMPAIDDERYWDRSILGADWIDFRAEITTDADQIAVAPGYLVSDTTTGDRRTFTYEQDVPIQNFFAVQSADYEVKEDLWDAPEGQDDVTLQVFYDEHHPYNVDRMIEAMKLSLARFSAAFSPFQYRQMRIQEFPAYQTFAQSFPNTVPYSEAIGFIQKPDEDDDIDAVTYVTAHEVAHQWFGHQLSAAPVQGSTMLIESFAQYGALLVMEDLYGPEQMRRFLRYELDGYLSGRAGEPIEEMPLALVENQQYIHYQKGGLVMYLLRDVVGEEAVNRSLARMIDQWAYKSRPYPRSTDYLAILRDEVGPEHQDLVTDLFERIVLWDVDTEEVRATERADGRWDVTLKVAARKLVADGAGNETEEDFTFPMDVGVFTKHPREAKRGEDYVLFFEKREVRTGTQEITVTVDERPAYAGADPYNKLIDRTPEDNVTAVTVEETAGAD</sequence>
<evidence type="ECO:0000256" key="1">
    <source>
        <dbReference type="SAM" id="Phobius"/>
    </source>
</evidence>
<feature type="transmembrane region" description="Helical" evidence="1">
    <location>
        <begin position="315"/>
        <end position="334"/>
    </location>
</feature>
<evidence type="ECO:0000313" key="4">
    <source>
        <dbReference type="Proteomes" id="UP000563524"/>
    </source>
</evidence>